<reference evidence="2" key="1">
    <citation type="submission" date="2023-03" db="EMBL/GenBank/DDBJ databases">
        <title>Andean soil-derived lignocellulolytic bacterial consortium as a source of novel taxa and putative plastic-active enzymes.</title>
        <authorList>
            <person name="Diaz-Garcia L."/>
            <person name="Chuvochina M."/>
            <person name="Feuerriegel G."/>
            <person name="Bunk B."/>
            <person name="Sproer C."/>
            <person name="Streit W.R."/>
            <person name="Rodriguez L.M."/>
            <person name="Overmann J."/>
            <person name="Jimenez D.J."/>
        </authorList>
    </citation>
    <scope>NUCLEOTIDE SEQUENCE</scope>
    <source>
        <strain evidence="2">MAG 3858</strain>
    </source>
</reference>
<gene>
    <name evidence="2" type="ORF">P0Y49_14045</name>
</gene>
<accession>A0AAJ5W698</accession>
<sequence length="107" mass="11383">MKKTIFIFATALVVLGSVSANAGDRKTTDASNSPAEVKTEATGTTYYITGETTKDGQPAYTFDNQERPCDGESMPCQITTTSGTLTSPVLQSVVNNPSLVHIDSFQD</sequence>
<evidence type="ECO:0000313" key="3">
    <source>
        <dbReference type="Proteomes" id="UP001214530"/>
    </source>
</evidence>
<evidence type="ECO:0000256" key="1">
    <source>
        <dbReference type="SAM" id="SignalP"/>
    </source>
</evidence>
<dbReference type="EMBL" id="CP119313">
    <property type="protein sequence ID" value="WEK17920.1"/>
    <property type="molecule type" value="Genomic_DNA"/>
</dbReference>
<evidence type="ECO:0000313" key="2">
    <source>
        <dbReference type="EMBL" id="WEK17920.1"/>
    </source>
</evidence>
<proteinExistence type="predicted"/>
<dbReference type="Proteomes" id="UP001214530">
    <property type="component" value="Chromosome"/>
</dbReference>
<protein>
    <submittedName>
        <fullName evidence="2">Uncharacterized protein</fullName>
    </submittedName>
</protein>
<feature type="signal peptide" evidence="1">
    <location>
        <begin position="1"/>
        <end position="22"/>
    </location>
</feature>
<name>A0AAJ5W698_9SPHI</name>
<dbReference type="AlphaFoldDB" id="A0AAJ5W698"/>
<feature type="chain" id="PRO_5042574638" evidence="1">
    <location>
        <begin position="23"/>
        <end position="107"/>
    </location>
</feature>
<keyword evidence="1" id="KW-0732">Signal</keyword>
<organism evidence="2 3">
    <name type="scientific">Candidatus Pedobacter colombiensis</name>
    <dbReference type="NCBI Taxonomy" id="3121371"/>
    <lineage>
        <taxon>Bacteria</taxon>
        <taxon>Pseudomonadati</taxon>
        <taxon>Bacteroidota</taxon>
        <taxon>Sphingobacteriia</taxon>
        <taxon>Sphingobacteriales</taxon>
        <taxon>Sphingobacteriaceae</taxon>
        <taxon>Pedobacter</taxon>
    </lineage>
</organism>